<name>A0ABP9HKT1_9ACTN</name>
<dbReference type="SUPFAM" id="SSF158745">
    <property type="entry name" value="LanC-like"/>
    <property type="match status" value="1"/>
</dbReference>
<keyword evidence="4" id="KW-1185">Reference proteome</keyword>
<dbReference type="InterPro" id="IPR017146">
    <property type="entry name" value="Lanti_2_LanM"/>
</dbReference>
<dbReference type="Pfam" id="PF13575">
    <property type="entry name" value="DUF4135"/>
    <property type="match status" value="1"/>
</dbReference>
<dbReference type="PIRSF" id="PIRSF037228">
    <property type="entry name" value="Lant_mod_RumM"/>
    <property type="match status" value="1"/>
</dbReference>
<dbReference type="Pfam" id="PF05147">
    <property type="entry name" value="LANC_like"/>
    <property type="match status" value="1"/>
</dbReference>
<evidence type="ECO:0000313" key="3">
    <source>
        <dbReference type="EMBL" id="GAA4972816.1"/>
    </source>
</evidence>
<dbReference type="NCBIfam" id="TIGR03897">
    <property type="entry name" value="lanti_2_LanM"/>
    <property type="match status" value="1"/>
</dbReference>
<dbReference type="Proteomes" id="UP001500610">
    <property type="component" value="Unassembled WGS sequence"/>
</dbReference>
<organism evidence="3 4">
    <name type="scientific">Streptomyces hyderabadensis</name>
    <dbReference type="NCBI Taxonomy" id="598549"/>
    <lineage>
        <taxon>Bacteria</taxon>
        <taxon>Bacillati</taxon>
        <taxon>Actinomycetota</taxon>
        <taxon>Actinomycetes</taxon>
        <taxon>Kitasatosporales</taxon>
        <taxon>Streptomycetaceae</taxon>
        <taxon>Streptomyces</taxon>
    </lineage>
</organism>
<gene>
    <name evidence="3" type="ORF">GCM10023257_06420</name>
</gene>
<dbReference type="RefSeq" id="WP_226030716.1">
    <property type="nucleotide sequence ID" value="NZ_BAABIV010000002.1"/>
</dbReference>
<evidence type="ECO:0000313" key="4">
    <source>
        <dbReference type="Proteomes" id="UP001500610"/>
    </source>
</evidence>
<comment type="caution">
    <text evidence="3">The sequence shown here is derived from an EMBL/GenBank/DDBJ whole genome shotgun (WGS) entry which is preliminary data.</text>
</comment>
<reference evidence="4" key="1">
    <citation type="journal article" date="2019" name="Int. J. Syst. Evol. Microbiol.">
        <title>The Global Catalogue of Microorganisms (GCM) 10K type strain sequencing project: providing services to taxonomists for standard genome sequencing and annotation.</title>
        <authorList>
            <consortium name="The Broad Institute Genomics Platform"/>
            <consortium name="The Broad Institute Genome Sequencing Center for Infectious Disease"/>
            <person name="Wu L."/>
            <person name="Ma J."/>
        </authorList>
    </citation>
    <scope>NUCLEOTIDE SEQUENCE [LARGE SCALE GENOMIC DNA]</scope>
    <source>
        <strain evidence="4">JCM 17657</strain>
    </source>
</reference>
<dbReference type="CDD" id="cd04792">
    <property type="entry name" value="LanM-like"/>
    <property type="match status" value="1"/>
</dbReference>
<sequence length="1092" mass="116301">MSATEESRYTRLSGTAQQARTLYIAERLARVPASAPRSGTAGDRFAGWRRMAPFRDDSCADNLRTLGLEPEQLQRLLDEDPADTAARLPGAFPAPWTVPFTEAHETYGDPDGAPHSLPPLMRLAEPLVRRARARLREGLRADAQADGIEGLADALCADIPLQQLDMTLGPAVILEVNLARVGNSLAGTTARERFASFTRRLTTPGYRSEFWDRYPVLARRVTETMEQWVATRLRFARHLRVDLAEIGPALTGARWEERVPAVAAVGFGQGDTHKGGQSVARVDFADGSAVVYKPRSLGVDTAFNALINRFGQDSGLTLRTPRVLDRGSHGWVELVRPAPCASPEEAAAFYRRLGALLSLVHVLNGTDLHHENLIASGAHPVLIDLEALFHPAGGSTAVWATGTPATADPAAEALRGSVFTTGLLPGKTVVGQEPGRTRTTDLSGINGSAGQPWLVPVLVPQDLGTDRIRLVRREVEVPGADNRPRTAEGDLINPGEFTAEVLAGFGTGYAWLQEHRDELLAPGGLLDGFAGHPVRYLHRATYVYGQVLTESFHPDFAHDALDREQSVARLCSGWQGAPHRDLIVRSELDALLAGDIPFFQVLPEARVLLLDNGRSVPDFLAEAPLDVVRGRLRRLDRGDRERQEWIIAAAFADLAPSGSRPATAGSRRRAGSSGTVPARLPERALAAAEEIGDRLMRLACVAGDRVGWLGTRTVAAEVSDIEPVGADLYAGTSGIGLFLRALGRVGGRRRYTDFADLVAADVVRRVTAARGTEPGAAADAASVGAFAPDLSALFLLSHERGTFGSDGSAGAYAAVRDTVLARLDAAVAQDEQLDVFGGSAGCVLVLLAALAVDGDPRLPAMARRAAEHLLARVERTPDGAAWRNASVRGERPITGLAHGTSGIVMALSRLADLLPDERYRAAAASALDYEAATFDAGAGNWPDLREGAAERFRSAWCHGAAGVALSRFGLLGAPELRDGAVRDVTAALRATPASRGNDSVCHGDLGNLELLLLAERHGLAEPGELAVRLDACLRRADHEGWRCGSPDGAEVPGLFTGLAGIGYQLLRLTAPDAVPSVLLLEAPRAARISGAT</sequence>
<dbReference type="InterPro" id="IPR012341">
    <property type="entry name" value="6hp_glycosidase-like_sf"/>
</dbReference>
<protein>
    <submittedName>
        <fullName evidence="3">Type 2 lanthipeptide synthetase LanM family protein</fullName>
    </submittedName>
</protein>
<evidence type="ECO:0000259" key="2">
    <source>
        <dbReference type="Pfam" id="PF13575"/>
    </source>
</evidence>
<dbReference type="InterPro" id="IPR025410">
    <property type="entry name" value="Lant_dehyd"/>
</dbReference>
<dbReference type="PRINTS" id="PR01950">
    <property type="entry name" value="LANCSUPER"/>
</dbReference>
<dbReference type="InterPro" id="IPR007822">
    <property type="entry name" value="LANC-like"/>
</dbReference>
<feature type="domain" description="Lantibiotic biosynthesis protein dehydration" evidence="2">
    <location>
        <begin position="214"/>
        <end position="601"/>
    </location>
</feature>
<dbReference type="Gene3D" id="1.50.10.10">
    <property type="match status" value="1"/>
</dbReference>
<accession>A0ABP9HKT1</accession>
<dbReference type="EMBL" id="BAABIV010000002">
    <property type="protein sequence ID" value="GAA4972816.1"/>
    <property type="molecule type" value="Genomic_DNA"/>
</dbReference>
<dbReference type="SMART" id="SM01260">
    <property type="entry name" value="LANC_like"/>
    <property type="match status" value="1"/>
</dbReference>
<proteinExistence type="predicted"/>
<feature type="region of interest" description="Disordered" evidence="1">
    <location>
        <begin position="656"/>
        <end position="676"/>
    </location>
</feature>
<evidence type="ECO:0000256" key="1">
    <source>
        <dbReference type="SAM" id="MobiDB-lite"/>
    </source>
</evidence>